<dbReference type="Gene3D" id="3.80.10.10">
    <property type="entry name" value="Ribonuclease Inhibitor"/>
    <property type="match status" value="2"/>
</dbReference>
<feature type="domain" description="NB-ARC" evidence="3">
    <location>
        <begin position="160"/>
        <end position="332"/>
    </location>
</feature>
<dbReference type="PANTHER" id="PTHR33463:SF209">
    <property type="entry name" value="DISEASE RESISTANCE PROTEIN RPS2-LIKE"/>
    <property type="match status" value="1"/>
</dbReference>
<keyword evidence="6" id="KW-1185">Reference proteome</keyword>
<dbReference type="SUPFAM" id="SSF52540">
    <property type="entry name" value="P-loop containing nucleoside triphosphate hydrolases"/>
    <property type="match status" value="1"/>
</dbReference>
<evidence type="ECO:0000313" key="5">
    <source>
        <dbReference type="EMBL" id="PWA91235.1"/>
    </source>
</evidence>
<dbReference type="EMBL" id="PKPP01000562">
    <property type="protein sequence ID" value="PWA91235.1"/>
    <property type="molecule type" value="Genomic_DNA"/>
</dbReference>
<name>A0A2U1PZU5_ARTAN</name>
<evidence type="ECO:0000256" key="2">
    <source>
        <dbReference type="ARBA" id="ARBA00022821"/>
    </source>
</evidence>
<sequence>MGPNEIQAAGTMVQAAAAVLDNLFNLGGIMVSTVQASERLEDTGSSMDTMMIELKGMKATTEVKFRKYWFPNNKFVLWKKKVADIKERVDLLEKDYSNLKSINFIHRSKLTTQIGTRSKEIDAAIKEGKELGDALVRREIRRFVRVEALTDIKNVGTLNKKLEYILELLEDERKTELIKLQGEMGTGKRTILEHLNNDKSIVQQKFDIVIYVRTSDINKNDDGSRTVVGIQHIIAGRLGLNIQGNKDVNVVADQIRTELHDAKYLLLLDDVKVDIEIYATGIPRNTNGSKIVITTNFKHLSFGDNPIGCVEIGRLEPGEDWKLFYNIVKPKKNLMIPARKIVKWCDCHFFLIRIVAENLRLEPYEEVNWNGCLERLRMAPTKEDKFYKALENFLGFSYSRLDKNQKRCFLFCALYPKHDISGSKIPRDCLFDCWAALGFLGDDTVENRNRIGPATLNSLIRKAILNECADKQYVIMARVFRRAAMRILQEEKEFNCLFGKEAPGKLLNDQCTDIHWISLADCKIENLPTKATCPKLTTLFLQKNPELLNIPDSFVNGIGELTVLDLHDTGIKSMTRVSNLEKLKVLYVYGTGIPEFSYNVEIHCNLEVLDMRGTAVTEIPDCIKILKRLRRLMISIPAAEKEIMDLKTSKLSSLKEFIIDVKSGGVNEEGTDLDTESRNQLMETTIKNIDRLYGLSTLQFNFKGDVVKVIHISAKIWKIFVPKQVSLVHFLKEGFMNVKNLQVYIGYRMEQGLHIPWCLKDHTKFVISSDKIVNDHNIKEIFAKVKTLFLIHDNNIKHLDDIIEILPGSVVNSVNHIENCLVHKCSKIETIMQTARFSNVKFLVLSKCSYLKVLFSNNDGEMGIEYLEIRGCSSLEEINMKLTSGNGDVFPKLKTLILHKLPELKKIFSVRLWPSLEKLGVYKCDKLTELPFNINGANNLKTIEVEKTWWEKFPIDPQIKQKFKSFIEYIQKDAE</sequence>
<dbReference type="PANTHER" id="PTHR33463">
    <property type="entry name" value="NB-ARC DOMAIN-CONTAINING PROTEIN-RELATED"/>
    <property type="match status" value="1"/>
</dbReference>
<dbReference type="InterPro" id="IPR057135">
    <property type="entry name" value="At4g27190-like_LRR"/>
</dbReference>
<proteinExistence type="inferred from homology"/>
<reference evidence="5 6" key="1">
    <citation type="journal article" date="2018" name="Mol. Plant">
        <title>The genome of Artemisia annua provides insight into the evolution of Asteraceae family and artemisinin biosynthesis.</title>
        <authorList>
            <person name="Shen Q."/>
            <person name="Zhang L."/>
            <person name="Liao Z."/>
            <person name="Wang S."/>
            <person name="Yan T."/>
            <person name="Shi P."/>
            <person name="Liu M."/>
            <person name="Fu X."/>
            <person name="Pan Q."/>
            <person name="Wang Y."/>
            <person name="Lv Z."/>
            <person name="Lu X."/>
            <person name="Zhang F."/>
            <person name="Jiang W."/>
            <person name="Ma Y."/>
            <person name="Chen M."/>
            <person name="Hao X."/>
            <person name="Li L."/>
            <person name="Tang Y."/>
            <person name="Lv G."/>
            <person name="Zhou Y."/>
            <person name="Sun X."/>
            <person name="Brodelius P.E."/>
            <person name="Rose J.K.C."/>
            <person name="Tang K."/>
        </authorList>
    </citation>
    <scope>NUCLEOTIDE SEQUENCE [LARGE SCALE GENOMIC DNA]</scope>
    <source>
        <strain evidence="6">cv. Huhao1</strain>
        <tissue evidence="5">Leaf</tissue>
    </source>
</reference>
<organism evidence="5 6">
    <name type="scientific">Artemisia annua</name>
    <name type="common">Sweet wormwood</name>
    <dbReference type="NCBI Taxonomy" id="35608"/>
    <lineage>
        <taxon>Eukaryota</taxon>
        <taxon>Viridiplantae</taxon>
        <taxon>Streptophyta</taxon>
        <taxon>Embryophyta</taxon>
        <taxon>Tracheophyta</taxon>
        <taxon>Spermatophyta</taxon>
        <taxon>Magnoliopsida</taxon>
        <taxon>eudicotyledons</taxon>
        <taxon>Gunneridae</taxon>
        <taxon>Pentapetalae</taxon>
        <taxon>asterids</taxon>
        <taxon>campanulids</taxon>
        <taxon>Asterales</taxon>
        <taxon>Asteraceae</taxon>
        <taxon>Asteroideae</taxon>
        <taxon>Anthemideae</taxon>
        <taxon>Artemisiinae</taxon>
        <taxon>Artemisia</taxon>
    </lineage>
</organism>
<dbReference type="InterPro" id="IPR027417">
    <property type="entry name" value="P-loop_NTPase"/>
</dbReference>
<dbReference type="PRINTS" id="PR00364">
    <property type="entry name" value="DISEASERSIST"/>
</dbReference>
<evidence type="ECO:0000256" key="1">
    <source>
        <dbReference type="ARBA" id="ARBA00008894"/>
    </source>
</evidence>
<dbReference type="SUPFAM" id="SSF52058">
    <property type="entry name" value="L domain-like"/>
    <property type="match status" value="1"/>
</dbReference>
<dbReference type="Gene3D" id="3.40.50.300">
    <property type="entry name" value="P-loop containing nucleotide triphosphate hydrolases"/>
    <property type="match status" value="1"/>
</dbReference>
<dbReference type="OrthoDB" id="1691503at2759"/>
<keyword evidence="2" id="KW-0611">Plant defense</keyword>
<feature type="domain" description="Disease resistance protein At4g27190-like leucine-rich repeats" evidence="4">
    <location>
        <begin position="823"/>
        <end position="944"/>
    </location>
</feature>
<dbReference type="Proteomes" id="UP000245207">
    <property type="component" value="Unassembled WGS sequence"/>
</dbReference>
<dbReference type="Pfam" id="PF23247">
    <property type="entry name" value="LRR_RPS2"/>
    <property type="match status" value="1"/>
</dbReference>
<dbReference type="InterPro" id="IPR032675">
    <property type="entry name" value="LRR_dom_sf"/>
</dbReference>
<comment type="caution">
    <text evidence="5">The sequence shown here is derived from an EMBL/GenBank/DDBJ whole genome shotgun (WGS) entry which is preliminary data.</text>
</comment>
<dbReference type="STRING" id="35608.A0A2U1PZU5"/>
<evidence type="ECO:0000259" key="4">
    <source>
        <dbReference type="Pfam" id="PF23247"/>
    </source>
</evidence>
<evidence type="ECO:0000259" key="3">
    <source>
        <dbReference type="Pfam" id="PF00931"/>
    </source>
</evidence>
<dbReference type="GO" id="GO:0043531">
    <property type="term" value="F:ADP binding"/>
    <property type="evidence" value="ECO:0007669"/>
    <property type="project" value="InterPro"/>
</dbReference>
<accession>A0A2U1PZU5</accession>
<comment type="similarity">
    <text evidence="1">Belongs to the disease resistance NB-LRR family.</text>
</comment>
<protein>
    <submittedName>
        <fullName evidence="5">NB-ARC domains-containing protein</fullName>
    </submittedName>
</protein>
<dbReference type="InterPro" id="IPR050905">
    <property type="entry name" value="Plant_NBS-LRR"/>
</dbReference>
<dbReference type="Pfam" id="PF00931">
    <property type="entry name" value="NB-ARC"/>
    <property type="match status" value="1"/>
</dbReference>
<gene>
    <name evidence="5" type="ORF">CTI12_AA092410</name>
</gene>
<dbReference type="AlphaFoldDB" id="A0A2U1PZU5"/>
<dbReference type="InterPro" id="IPR002182">
    <property type="entry name" value="NB-ARC"/>
</dbReference>
<evidence type="ECO:0000313" key="6">
    <source>
        <dbReference type="Proteomes" id="UP000245207"/>
    </source>
</evidence>